<name>A0A8S5Q550_9CAUD</name>
<dbReference type="EMBL" id="BK015573">
    <property type="protein sequence ID" value="DAE13969.1"/>
    <property type="molecule type" value="Genomic_DNA"/>
</dbReference>
<proteinExistence type="predicted"/>
<accession>A0A8S5Q550</accession>
<reference evidence="1" key="1">
    <citation type="journal article" date="2021" name="Proc. Natl. Acad. Sci. U.S.A.">
        <title>A Catalog of Tens of Thousands of Viruses from Human Metagenomes Reveals Hidden Associations with Chronic Diseases.</title>
        <authorList>
            <person name="Tisza M.J."/>
            <person name="Buck C.B."/>
        </authorList>
    </citation>
    <scope>NUCLEOTIDE SEQUENCE</scope>
    <source>
        <strain evidence="1">Ctxrg1</strain>
    </source>
</reference>
<sequence>MVEHELIEIKSSVDIIPQLIGFKIDSDYMKSLEDEVNKFIETSKATVVTEETLTANKKYVAELNKKVVSLKNLKTQAKKVVLGQLDTLNEQAEYLIDKILEADSIVRDQNKRIDEERKRQLEIEVLEEFKGYSDSYGYSLFDFDTFLRYNPIKLSTSINKYKVAIIEFIERTYNEYEILTSLTDDKGVLNEYLELVSNGRLNNALTLARQSHEQNNVVREEIKKEVREEIKKDNFVITLTNETDYKRVVTYLKKYNIEFKENK</sequence>
<organism evidence="1">
    <name type="scientific">Siphoviridae sp. ctxrg1</name>
    <dbReference type="NCBI Taxonomy" id="2825741"/>
    <lineage>
        <taxon>Viruses</taxon>
        <taxon>Duplodnaviria</taxon>
        <taxon>Heunggongvirae</taxon>
        <taxon>Uroviricota</taxon>
        <taxon>Caudoviricetes</taxon>
    </lineage>
</organism>
<evidence type="ECO:0008006" key="2">
    <source>
        <dbReference type="Google" id="ProtNLM"/>
    </source>
</evidence>
<protein>
    <recommendedName>
        <fullName evidence="2">DUF1351 domain-containing protein</fullName>
    </recommendedName>
</protein>
<evidence type="ECO:0000313" key="1">
    <source>
        <dbReference type="EMBL" id="DAE13969.1"/>
    </source>
</evidence>